<comment type="caution">
    <text evidence="4">The sequence shown here is derived from an EMBL/GenBank/DDBJ whole genome shotgun (WGS) entry which is preliminary data.</text>
</comment>
<reference evidence="4 5" key="1">
    <citation type="submission" date="2014-12" db="EMBL/GenBank/DDBJ databases">
        <title>Genome sequencing of Photobacterium gaetbulicola AD005a.</title>
        <authorList>
            <person name="Adrian T.G.S."/>
            <person name="Chan K.G."/>
        </authorList>
    </citation>
    <scope>NUCLEOTIDE SEQUENCE [LARGE SCALE GENOMIC DNA]</scope>
    <source>
        <strain evidence="4 5">AD005a</strain>
    </source>
</reference>
<dbReference type="RefSeq" id="WP_039467562.1">
    <property type="nucleotide sequence ID" value="NZ_JWLZ01000198.1"/>
</dbReference>
<dbReference type="Gene3D" id="1.10.443.10">
    <property type="entry name" value="Intergrase catalytic core"/>
    <property type="match status" value="1"/>
</dbReference>
<proteinExistence type="predicted"/>
<dbReference type="Proteomes" id="UP000031278">
    <property type="component" value="Unassembled WGS sequence"/>
</dbReference>
<keyword evidence="2" id="KW-0233">DNA recombination</keyword>
<dbReference type="AlphaFoldDB" id="A0A0B9GS35"/>
<name>A0A0B9GS35_9GAMM</name>
<evidence type="ECO:0000256" key="2">
    <source>
        <dbReference type="ARBA" id="ARBA00023172"/>
    </source>
</evidence>
<evidence type="ECO:0000259" key="3">
    <source>
        <dbReference type="Pfam" id="PF00589"/>
    </source>
</evidence>
<gene>
    <name evidence="4" type="ORF">RJ45_22045</name>
</gene>
<sequence>MDEWLAYFETNMAQEPLGVREAIANAFSWLNQHASQTLGVKPLADNALASVAGGLYRHAATQDELVAFQQVLSLLWERQVERNPSLRQPEVWRPLPPERPTVTQQQLPIGLVEWLLSHLLRPSTGQSEHVDIKAEAGRWLLIVAWESGIDSLAKLKAIAKAPLSSWVSLQSPALLTLYLPEQTSRVWLGAVGSALMSYLQSKPVWKTVQRNPEKCIAAWLGQVKNTGCSPWRQGALSKIRVSQLVRDIDVLSRSIGLRGIWLHYTPLADPVMIRAFSGKCTPVLSGRSQSQPVQTLPECHRQSAFCKEASQHRQFCAYLREYQRINSRDTRSHRSYKQTLANLQALSAQSLSRASILALRWLTALFAFGSAWKEKLAPSTLLTYHSNITTFIKFAWPDDEVFEMPAEDFQVICQQGLAQFEQADAQYTVLRFLQFCQRHPELPAFELEELSLLSAKGVVRANYLAPAHFDDICRRFAQGKGAFEQQIVLFMQLCYYAALREDEALSLQCQDICFDTGMIYITAAKRRKSPHAVRKIPMALLPPFVIKALGSQCSIQQSQSSPEGTLLFDHWHYPSLEGQFIHFAREALDDATLVTHSLRHSGANNWVVMISMLVFEYQPHETDRPFFLRHLLFEAEQLQGIKAMLASMGYPVSLYFPVLEWVSERVGHAGPATTFTVYLHLLDWLCLALTAEPITLLKRDVRRWLSSSNYAFELQKTIFIPQPPIPLTESGNLFQSLEDTHIHHSKSDHSAGVIAPDALQRVALKRLKGVQRYDVQVPPKESLCLEQAITFSQFVAAVRHASLGGDDAPLPEMLKGWLLSYEAPLPRLELSARQQPAWLRLCQCLENGWSTRTLLMMNSLRQLREACLIGEAVTTIRLMNRVLRGYRALGLQNLTIVVHACESEQTMMAKWQCLIERYGYQVEWKLREHKRISAVLKPYRLGWPLWPELGAILDLIVAYDNYCRSITSKGMATGRGETGVLTGEL</sequence>
<dbReference type="PANTHER" id="PTHR30349">
    <property type="entry name" value="PHAGE INTEGRASE-RELATED"/>
    <property type="match status" value="1"/>
</dbReference>
<dbReference type="InterPro" id="IPR050090">
    <property type="entry name" value="Tyrosine_recombinase_XerCD"/>
</dbReference>
<dbReference type="Pfam" id="PF00589">
    <property type="entry name" value="Phage_integrase"/>
    <property type="match status" value="1"/>
</dbReference>
<dbReference type="EMBL" id="JWLZ01000198">
    <property type="protein sequence ID" value="KHT61596.1"/>
    <property type="molecule type" value="Genomic_DNA"/>
</dbReference>
<evidence type="ECO:0000313" key="5">
    <source>
        <dbReference type="Proteomes" id="UP000031278"/>
    </source>
</evidence>
<dbReference type="InterPro" id="IPR013762">
    <property type="entry name" value="Integrase-like_cat_sf"/>
</dbReference>
<dbReference type="GO" id="GO:0003677">
    <property type="term" value="F:DNA binding"/>
    <property type="evidence" value="ECO:0007669"/>
    <property type="project" value="InterPro"/>
</dbReference>
<protein>
    <recommendedName>
        <fullName evidence="3">Tyr recombinase domain-containing protein</fullName>
    </recommendedName>
</protein>
<evidence type="ECO:0000256" key="1">
    <source>
        <dbReference type="ARBA" id="ARBA00022908"/>
    </source>
</evidence>
<evidence type="ECO:0000313" key="4">
    <source>
        <dbReference type="EMBL" id="KHT61596.1"/>
    </source>
</evidence>
<dbReference type="SUPFAM" id="SSF56349">
    <property type="entry name" value="DNA breaking-rejoining enzymes"/>
    <property type="match status" value="1"/>
</dbReference>
<dbReference type="GO" id="GO:0006310">
    <property type="term" value="P:DNA recombination"/>
    <property type="evidence" value="ECO:0007669"/>
    <property type="project" value="UniProtKB-KW"/>
</dbReference>
<organism evidence="4 5">
    <name type="scientific">Photobacterium gaetbulicola</name>
    <dbReference type="NCBI Taxonomy" id="1295392"/>
    <lineage>
        <taxon>Bacteria</taxon>
        <taxon>Pseudomonadati</taxon>
        <taxon>Pseudomonadota</taxon>
        <taxon>Gammaproteobacteria</taxon>
        <taxon>Vibrionales</taxon>
        <taxon>Vibrionaceae</taxon>
        <taxon>Photobacterium</taxon>
    </lineage>
</organism>
<feature type="domain" description="Tyr recombinase" evidence="3">
    <location>
        <begin position="489"/>
        <end position="604"/>
    </location>
</feature>
<dbReference type="InterPro" id="IPR011010">
    <property type="entry name" value="DNA_brk_join_enz"/>
</dbReference>
<dbReference type="InterPro" id="IPR002104">
    <property type="entry name" value="Integrase_catalytic"/>
</dbReference>
<dbReference type="GO" id="GO:0015074">
    <property type="term" value="P:DNA integration"/>
    <property type="evidence" value="ECO:0007669"/>
    <property type="project" value="UniProtKB-KW"/>
</dbReference>
<keyword evidence="1" id="KW-0229">DNA integration</keyword>
<accession>A0A0B9GS35</accession>